<protein>
    <submittedName>
        <fullName evidence="1">Uncharacterized protein</fullName>
    </submittedName>
</protein>
<dbReference type="RefSeq" id="XP_009514598.1">
    <property type="nucleotide sequence ID" value="XM_009516303.1"/>
</dbReference>
<dbReference type="KEGG" id="psoj:PHYSODRAFT_471236"/>
<dbReference type="InParanoid" id="G4YEV9"/>
<evidence type="ECO:0000313" key="2">
    <source>
        <dbReference type="Proteomes" id="UP000002640"/>
    </source>
</evidence>
<proteinExistence type="predicted"/>
<dbReference type="EMBL" id="JH159151">
    <property type="protein sequence ID" value="EGZ27323.1"/>
    <property type="molecule type" value="Genomic_DNA"/>
</dbReference>
<dbReference type="AlphaFoldDB" id="G4YEV9"/>
<accession>G4YEV9</accession>
<reference evidence="1 2" key="1">
    <citation type="journal article" date="2006" name="Science">
        <title>Phytophthora genome sequences uncover evolutionary origins and mechanisms of pathogenesis.</title>
        <authorList>
            <person name="Tyler B.M."/>
            <person name="Tripathy S."/>
            <person name="Zhang X."/>
            <person name="Dehal P."/>
            <person name="Jiang R.H."/>
            <person name="Aerts A."/>
            <person name="Arredondo F.D."/>
            <person name="Baxter L."/>
            <person name="Bensasson D."/>
            <person name="Beynon J.L."/>
            <person name="Chapman J."/>
            <person name="Damasceno C.M."/>
            <person name="Dorrance A.E."/>
            <person name="Dou D."/>
            <person name="Dickerman A.W."/>
            <person name="Dubchak I.L."/>
            <person name="Garbelotto M."/>
            <person name="Gijzen M."/>
            <person name="Gordon S.G."/>
            <person name="Govers F."/>
            <person name="Grunwald N.J."/>
            <person name="Huang W."/>
            <person name="Ivors K.L."/>
            <person name="Jones R.W."/>
            <person name="Kamoun S."/>
            <person name="Krampis K."/>
            <person name="Lamour K.H."/>
            <person name="Lee M.K."/>
            <person name="McDonald W.H."/>
            <person name="Medina M."/>
            <person name="Meijer H.J."/>
            <person name="Nordberg E.K."/>
            <person name="Maclean D.J."/>
            <person name="Ospina-Giraldo M.D."/>
            <person name="Morris P.F."/>
            <person name="Phuntumart V."/>
            <person name="Putnam N.H."/>
            <person name="Rash S."/>
            <person name="Rose J.K."/>
            <person name="Sakihama Y."/>
            <person name="Salamov A.A."/>
            <person name="Savidor A."/>
            <person name="Scheuring C.F."/>
            <person name="Smith B.M."/>
            <person name="Sobral B.W."/>
            <person name="Terry A."/>
            <person name="Torto-Alalibo T.A."/>
            <person name="Win J."/>
            <person name="Xu Z."/>
            <person name="Zhang H."/>
            <person name="Grigoriev I.V."/>
            <person name="Rokhsar D.S."/>
            <person name="Boore J.L."/>
        </authorList>
    </citation>
    <scope>NUCLEOTIDE SEQUENCE [LARGE SCALE GENOMIC DNA]</scope>
    <source>
        <strain evidence="1 2">P6497</strain>
    </source>
</reference>
<gene>
    <name evidence="1" type="ORF">PHYSODRAFT_471236</name>
</gene>
<keyword evidence="2" id="KW-1185">Reference proteome</keyword>
<dbReference type="GeneID" id="20654064"/>
<name>G4YEV9_PHYSP</name>
<sequence>MSGFSYPQPTFISPTYNPTFYLTLDSSGFLTYEYAQTLYLGKNDYGMTYITGITQGTVV</sequence>
<organism evidence="1 2">
    <name type="scientific">Phytophthora sojae (strain P6497)</name>
    <name type="common">Soybean stem and root rot agent</name>
    <name type="synonym">Phytophthora megasperma f. sp. glycines</name>
    <dbReference type="NCBI Taxonomy" id="1094619"/>
    <lineage>
        <taxon>Eukaryota</taxon>
        <taxon>Sar</taxon>
        <taxon>Stramenopiles</taxon>
        <taxon>Oomycota</taxon>
        <taxon>Peronosporomycetes</taxon>
        <taxon>Peronosporales</taxon>
        <taxon>Peronosporaceae</taxon>
        <taxon>Phytophthora</taxon>
    </lineage>
</organism>
<dbReference type="Proteomes" id="UP000002640">
    <property type="component" value="Unassembled WGS sequence"/>
</dbReference>
<evidence type="ECO:0000313" key="1">
    <source>
        <dbReference type="EMBL" id="EGZ27323.1"/>
    </source>
</evidence>